<evidence type="ECO:0000313" key="1">
    <source>
        <dbReference type="EMBL" id="KKN06301.1"/>
    </source>
</evidence>
<organism evidence="1">
    <name type="scientific">marine sediment metagenome</name>
    <dbReference type="NCBI Taxonomy" id="412755"/>
    <lineage>
        <taxon>unclassified sequences</taxon>
        <taxon>metagenomes</taxon>
        <taxon>ecological metagenomes</taxon>
    </lineage>
</organism>
<protein>
    <submittedName>
        <fullName evidence="1">Uncharacterized protein</fullName>
    </submittedName>
</protein>
<sequence length="84" mass="9415">MKKNINGDIKMDEITIDAEIRVPNTGPFGHHGLINCDIIIDFNKVAKEISNFQDKNNKKPDQIKIVLDKPLGTLYGIPMVLGVR</sequence>
<comment type="caution">
    <text evidence="1">The sequence shown here is derived from an EMBL/GenBank/DDBJ whole genome shotgun (WGS) entry which is preliminary data.</text>
</comment>
<accession>A0A0F9PZ76</accession>
<reference evidence="1" key="1">
    <citation type="journal article" date="2015" name="Nature">
        <title>Complex archaea that bridge the gap between prokaryotes and eukaryotes.</title>
        <authorList>
            <person name="Spang A."/>
            <person name="Saw J.H."/>
            <person name="Jorgensen S.L."/>
            <person name="Zaremba-Niedzwiedzka K."/>
            <person name="Martijn J."/>
            <person name="Lind A.E."/>
            <person name="van Eijk R."/>
            <person name="Schleper C."/>
            <person name="Guy L."/>
            <person name="Ettema T.J."/>
        </authorList>
    </citation>
    <scope>NUCLEOTIDE SEQUENCE</scope>
</reference>
<dbReference type="AlphaFoldDB" id="A0A0F9PZ76"/>
<gene>
    <name evidence="1" type="ORF">LCGC14_1078550</name>
</gene>
<proteinExistence type="predicted"/>
<dbReference type="EMBL" id="LAZR01004705">
    <property type="protein sequence ID" value="KKN06301.1"/>
    <property type="molecule type" value="Genomic_DNA"/>
</dbReference>
<name>A0A0F9PZ76_9ZZZZ</name>